<evidence type="ECO:0000256" key="1">
    <source>
        <dbReference type="SAM" id="MobiDB-lite"/>
    </source>
</evidence>
<comment type="caution">
    <text evidence="3">The sequence shown here is derived from an EMBL/GenBank/DDBJ whole genome shotgun (WGS) entry which is preliminary data.</text>
</comment>
<feature type="domain" description="BioF2-like acetyltransferase" evidence="2">
    <location>
        <begin position="164"/>
        <end position="312"/>
    </location>
</feature>
<dbReference type="Gene3D" id="3.40.630.30">
    <property type="match status" value="1"/>
</dbReference>
<dbReference type="SUPFAM" id="SSF55729">
    <property type="entry name" value="Acyl-CoA N-acyltransferases (Nat)"/>
    <property type="match status" value="1"/>
</dbReference>
<dbReference type="AlphaFoldDB" id="A3VMR2"/>
<evidence type="ECO:0000313" key="4">
    <source>
        <dbReference type="Proteomes" id="UP000002931"/>
    </source>
</evidence>
<feature type="compositionally biased region" description="Low complexity" evidence="1">
    <location>
        <begin position="356"/>
        <end position="366"/>
    </location>
</feature>
<dbReference type="EMBL" id="AAMT01000037">
    <property type="protein sequence ID" value="EAQ10444.1"/>
    <property type="molecule type" value="Genomic_DNA"/>
</dbReference>
<dbReference type="InterPro" id="IPR016181">
    <property type="entry name" value="Acyl_CoA_acyltransferase"/>
</dbReference>
<dbReference type="InterPro" id="IPR038740">
    <property type="entry name" value="BioF2-like_GNAT_dom"/>
</dbReference>
<dbReference type="OrthoDB" id="213519at2"/>
<keyword evidence="4" id="KW-1185">Reference proteome</keyword>
<reference evidence="3 4" key="1">
    <citation type="journal article" date="2010" name="J. Bacteriol.">
        <title>Genome sequences of Pelagibaca bermudensis HTCC2601T and Maritimibacter alkaliphilus HTCC2654T, the type strains of two marine Roseobacter genera.</title>
        <authorList>
            <person name="Thrash J.C."/>
            <person name="Cho J.C."/>
            <person name="Ferriera S."/>
            <person name="Johnson J."/>
            <person name="Vergin K.L."/>
            <person name="Giovannoni S.J."/>
        </authorList>
    </citation>
    <scope>NUCLEOTIDE SEQUENCE [LARGE SCALE GENOMIC DNA]</scope>
    <source>
        <strain evidence="3 4">HTCC2654</strain>
    </source>
</reference>
<evidence type="ECO:0000313" key="3">
    <source>
        <dbReference type="EMBL" id="EAQ10444.1"/>
    </source>
</evidence>
<protein>
    <recommendedName>
        <fullName evidence="2">BioF2-like acetyltransferase domain-containing protein</fullName>
    </recommendedName>
</protein>
<dbReference type="RefSeq" id="WP_008328014.1">
    <property type="nucleotide sequence ID" value="NZ_CH902578.1"/>
</dbReference>
<organism evidence="3 4">
    <name type="scientific">Maritimibacter alkaliphilus HTCC2654</name>
    <dbReference type="NCBI Taxonomy" id="314271"/>
    <lineage>
        <taxon>Bacteria</taxon>
        <taxon>Pseudomonadati</taxon>
        <taxon>Pseudomonadota</taxon>
        <taxon>Alphaproteobacteria</taxon>
        <taxon>Rhodobacterales</taxon>
        <taxon>Roseobacteraceae</taxon>
        <taxon>Maritimibacter</taxon>
    </lineage>
</organism>
<evidence type="ECO:0000259" key="2">
    <source>
        <dbReference type="Pfam" id="PF13480"/>
    </source>
</evidence>
<dbReference type="Proteomes" id="UP000002931">
    <property type="component" value="Unassembled WGS sequence"/>
</dbReference>
<proteinExistence type="predicted"/>
<sequence length="373" mass="41331">MVSEQVHIVTQSEVTPEAWDGVLSAPWRSPKLLFAWAKAMAAHYSRIGALTVVVVGPLSEPKALLAMTVDKGFVQRHHFVANDDGGLPVPRRDDSVLPALAKGLIGLGKRADLGYYPIEDPFIGEVQKAAQGKAKVVVRTKVIPAAPWLDLNESWSEPTNNLRRNMRQSIRRNERRMRELGEVTVDFLEPATGAVDGLLDTAVAVEAKSWKERTGTALTHDHRQQAFFRDYAKVVAGEGRLHVAFLRLDGKAIAMSIGEIRDNVFWAYKIGYDEAVAKYGPGALMQYYLIGHLAGRGIQRIEMQGHLLEYKKNWTDKAIDTVAVRIYPYNPRGVAAMGYDAMRQFAKRREARQEAAARASKSAAAKADADRDA</sequence>
<dbReference type="HOGENOM" id="CLU_063014_0_0_5"/>
<accession>A3VMR2</accession>
<gene>
    <name evidence="3" type="ORF">RB2654_01500</name>
</gene>
<dbReference type="Pfam" id="PF13480">
    <property type="entry name" value="Acetyltransf_6"/>
    <property type="match status" value="1"/>
</dbReference>
<dbReference type="eggNOG" id="COG5653">
    <property type="taxonomic scope" value="Bacteria"/>
</dbReference>
<feature type="region of interest" description="Disordered" evidence="1">
    <location>
        <begin position="354"/>
        <end position="373"/>
    </location>
</feature>
<name>A3VMR2_9RHOB</name>